<dbReference type="SUPFAM" id="SSF47413">
    <property type="entry name" value="lambda repressor-like DNA-binding domains"/>
    <property type="match status" value="1"/>
</dbReference>
<feature type="transmembrane region" description="Helical" evidence="2">
    <location>
        <begin position="159"/>
        <end position="179"/>
    </location>
</feature>
<dbReference type="CDD" id="cd00093">
    <property type="entry name" value="HTH_XRE"/>
    <property type="match status" value="1"/>
</dbReference>
<dbReference type="AlphaFoldDB" id="A0A9D2LHK2"/>
<organism evidence="4 5">
    <name type="scientific">Candidatus Oscillibacter excrementigallinarum</name>
    <dbReference type="NCBI Taxonomy" id="2838716"/>
    <lineage>
        <taxon>Bacteria</taxon>
        <taxon>Bacillati</taxon>
        <taxon>Bacillota</taxon>
        <taxon>Clostridia</taxon>
        <taxon>Eubacteriales</taxon>
        <taxon>Oscillospiraceae</taxon>
        <taxon>Oscillibacter</taxon>
    </lineage>
</organism>
<sequence>MNAVGKNLKQLRQRAELTQDALAERLHVTRQAVSSWETGKTQPDIETLTDLAEALHADVRELLYGPEQAPRPYARFQRRYIVCAVACGLVFLVWIALELTLVPYLVEQRLRKEYLLWPIFVYGITVSLLMYTAAGVFLPSVISLWGDIRLRSGRARRTLVILSLLILAHYVLWGAVPLLGNTLYPLLRDWYLWLLNWSLVRNGSLFLAGCMMFLGLNR</sequence>
<reference evidence="4" key="1">
    <citation type="journal article" date="2021" name="PeerJ">
        <title>Extensive microbial diversity within the chicken gut microbiome revealed by metagenomics and culture.</title>
        <authorList>
            <person name="Gilroy R."/>
            <person name="Ravi A."/>
            <person name="Getino M."/>
            <person name="Pursley I."/>
            <person name="Horton D.L."/>
            <person name="Alikhan N.F."/>
            <person name="Baker D."/>
            <person name="Gharbi K."/>
            <person name="Hall N."/>
            <person name="Watson M."/>
            <person name="Adriaenssens E.M."/>
            <person name="Foster-Nyarko E."/>
            <person name="Jarju S."/>
            <person name="Secka A."/>
            <person name="Antonio M."/>
            <person name="Oren A."/>
            <person name="Chaudhuri R.R."/>
            <person name="La Ragione R."/>
            <person name="Hildebrand F."/>
            <person name="Pallen M.J."/>
        </authorList>
    </citation>
    <scope>NUCLEOTIDE SEQUENCE</scope>
    <source>
        <strain evidence="4">ChiBcec18-1249</strain>
    </source>
</reference>
<feature type="transmembrane region" description="Helical" evidence="2">
    <location>
        <begin position="80"/>
        <end position="102"/>
    </location>
</feature>
<protein>
    <submittedName>
        <fullName evidence="4">Helix-turn-helix domain-containing protein</fullName>
    </submittedName>
</protein>
<name>A0A9D2LHK2_9FIRM</name>
<dbReference type="GO" id="GO:0003677">
    <property type="term" value="F:DNA binding"/>
    <property type="evidence" value="ECO:0007669"/>
    <property type="project" value="UniProtKB-KW"/>
</dbReference>
<gene>
    <name evidence="4" type="ORF">H9787_01690</name>
</gene>
<dbReference type="EMBL" id="DWZJ01000012">
    <property type="protein sequence ID" value="HJB12406.1"/>
    <property type="molecule type" value="Genomic_DNA"/>
</dbReference>
<comment type="caution">
    <text evidence="4">The sequence shown here is derived from an EMBL/GenBank/DDBJ whole genome shotgun (WGS) entry which is preliminary data.</text>
</comment>
<keyword evidence="2" id="KW-0472">Membrane</keyword>
<evidence type="ECO:0000259" key="3">
    <source>
        <dbReference type="PROSITE" id="PS50943"/>
    </source>
</evidence>
<dbReference type="InterPro" id="IPR001387">
    <property type="entry name" value="Cro/C1-type_HTH"/>
</dbReference>
<feature type="domain" description="HTH cro/C1-type" evidence="3">
    <location>
        <begin position="8"/>
        <end position="62"/>
    </location>
</feature>
<dbReference type="InterPro" id="IPR010982">
    <property type="entry name" value="Lambda_DNA-bd_dom_sf"/>
</dbReference>
<keyword evidence="1" id="KW-0238">DNA-binding</keyword>
<keyword evidence="2" id="KW-0812">Transmembrane</keyword>
<dbReference type="PROSITE" id="PS50943">
    <property type="entry name" value="HTH_CROC1"/>
    <property type="match status" value="1"/>
</dbReference>
<dbReference type="Pfam" id="PF01381">
    <property type="entry name" value="HTH_3"/>
    <property type="match status" value="1"/>
</dbReference>
<accession>A0A9D2LHK2</accession>
<dbReference type="PANTHER" id="PTHR46558:SF4">
    <property type="entry name" value="DNA-BIDING PHAGE PROTEIN"/>
    <property type="match status" value="1"/>
</dbReference>
<evidence type="ECO:0000256" key="2">
    <source>
        <dbReference type="SAM" id="Phobius"/>
    </source>
</evidence>
<feature type="transmembrane region" description="Helical" evidence="2">
    <location>
        <begin position="114"/>
        <end position="138"/>
    </location>
</feature>
<feature type="transmembrane region" description="Helical" evidence="2">
    <location>
        <begin position="191"/>
        <end position="216"/>
    </location>
</feature>
<evidence type="ECO:0000313" key="5">
    <source>
        <dbReference type="Proteomes" id="UP000823824"/>
    </source>
</evidence>
<dbReference type="Gene3D" id="1.10.260.40">
    <property type="entry name" value="lambda repressor-like DNA-binding domains"/>
    <property type="match status" value="1"/>
</dbReference>
<proteinExistence type="predicted"/>
<dbReference type="SMART" id="SM00530">
    <property type="entry name" value="HTH_XRE"/>
    <property type="match status" value="1"/>
</dbReference>
<evidence type="ECO:0000256" key="1">
    <source>
        <dbReference type="ARBA" id="ARBA00023125"/>
    </source>
</evidence>
<dbReference type="Proteomes" id="UP000823824">
    <property type="component" value="Unassembled WGS sequence"/>
</dbReference>
<evidence type="ECO:0000313" key="4">
    <source>
        <dbReference type="EMBL" id="HJB12406.1"/>
    </source>
</evidence>
<reference evidence="4" key="2">
    <citation type="submission" date="2021-04" db="EMBL/GenBank/DDBJ databases">
        <authorList>
            <person name="Gilroy R."/>
        </authorList>
    </citation>
    <scope>NUCLEOTIDE SEQUENCE</scope>
    <source>
        <strain evidence="4">ChiBcec18-1249</strain>
    </source>
</reference>
<dbReference type="PANTHER" id="PTHR46558">
    <property type="entry name" value="TRACRIPTIONAL REGULATORY PROTEIN-RELATED-RELATED"/>
    <property type="match status" value="1"/>
</dbReference>
<keyword evidence="2" id="KW-1133">Transmembrane helix</keyword>